<evidence type="ECO:0000256" key="3">
    <source>
        <dbReference type="ARBA" id="ARBA00021269"/>
    </source>
</evidence>
<dbReference type="Pfam" id="PF08700">
    <property type="entry name" value="VPS51_Exo84_N"/>
    <property type="match status" value="1"/>
</dbReference>
<evidence type="ECO:0000313" key="10">
    <source>
        <dbReference type="Proteomes" id="UP000799436"/>
    </source>
</evidence>
<evidence type="ECO:0000256" key="5">
    <source>
        <dbReference type="ARBA" id="ARBA00022483"/>
    </source>
</evidence>
<dbReference type="Gene3D" id="2.30.29.30">
    <property type="entry name" value="Pleckstrin-homology domain (PH domain)/Phosphotyrosine-binding domain (PTB)"/>
    <property type="match status" value="1"/>
</dbReference>
<evidence type="ECO:0000313" key="9">
    <source>
        <dbReference type="EMBL" id="KAF2772904.1"/>
    </source>
</evidence>
<sequence>MSEEKSKGISLRRKKTTRPTISAPRQISSSQQRDPSTDGRNPSILTTQTSNSNLSVPGQGRPSTSGSTADKTSDLVKRRYSTRFTGQAPNYNDGGLALLVPAMPSLPAQYAQRGRKSQDTRSPSREGRSPSRAEGRIKADARALKDPNLQAEQYVQGILADATEDDILAYQAELQRIKEHTNMDLQHSVYQNRTQFIKISKEADRLKSEMRALRTLMSDLTGSLSAATSAGGGAEMDGLNGHLSVADRKRANRSSVANLEAMWSTHLQTLWKRVEGSQKYLPALPGRHIIMESQRWVELNAATWKTRRRVALVLLNDHFLVASEKKRNDLLPGASGPSQTTTLVAERCWPLTDVSLADISRDSTSSSYNPGSREHKAIANAINVRAGNESFTYATSDPAEKAGIIVAFRKAQEDLRKQMAIEHGERERKLDEVALLTGKDPRALKKAAADEAERDKASGGLSRSNSVLIDVEGRQQSIRWVESQIDGLDIDIALQRFEEAVGRTEKLRKLARNIKGNEVAKEIILAKVDERASRLATSISRQLVQNSNWQERTKENVSWLLRLGYEDLARSKYLDARTETIRLRTRSLPFTGALPPYLHALSFITFTLLLHTFRTFSGSFPAASGSAVVRWAKERVDEFREGLERQLSSVERGTELWDECLLVVHGQADVLKEVGVDFSNMVARGLEDGTLAPSGVVASGIARDGQAVGLGVSGA</sequence>
<evidence type="ECO:0000259" key="8">
    <source>
        <dbReference type="Pfam" id="PF16528"/>
    </source>
</evidence>
<dbReference type="Proteomes" id="UP000799436">
    <property type="component" value="Unassembled WGS sequence"/>
</dbReference>
<gene>
    <name evidence="9" type="ORF">EJ03DRAFT_306715</name>
</gene>
<dbReference type="InterPro" id="IPR011993">
    <property type="entry name" value="PH-like_dom_sf"/>
</dbReference>
<dbReference type="InterPro" id="IPR042560">
    <property type="entry name" value="Exo84_C_2"/>
</dbReference>
<reference evidence="9" key="1">
    <citation type="journal article" date="2020" name="Stud. Mycol.">
        <title>101 Dothideomycetes genomes: a test case for predicting lifestyles and emergence of pathogens.</title>
        <authorList>
            <person name="Haridas S."/>
            <person name="Albert R."/>
            <person name="Binder M."/>
            <person name="Bloem J."/>
            <person name="Labutti K."/>
            <person name="Salamov A."/>
            <person name="Andreopoulos B."/>
            <person name="Baker S."/>
            <person name="Barry K."/>
            <person name="Bills G."/>
            <person name="Bluhm B."/>
            <person name="Cannon C."/>
            <person name="Castanera R."/>
            <person name="Culley D."/>
            <person name="Daum C."/>
            <person name="Ezra D."/>
            <person name="Gonzalez J."/>
            <person name="Henrissat B."/>
            <person name="Kuo A."/>
            <person name="Liang C."/>
            <person name="Lipzen A."/>
            <person name="Lutzoni F."/>
            <person name="Magnuson J."/>
            <person name="Mondo S."/>
            <person name="Nolan M."/>
            <person name="Ohm R."/>
            <person name="Pangilinan J."/>
            <person name="Park H.-J."/>
            <person name="Ramirez L."/>
            <person name="Alfaro M."/>
            <person name="Sun H."/>
            <person name="Tritt A."/>
            <person name="Yoshinaga Y."/>
            <person name="Zwiers L.-H."/>
            <person name="Turgeon B."/>
            <person name="Goodwin S."/>
            <person name="Spatafora J."/>
            <person name="Crous P."/>
            <person name="Grigoriev I."/>
        </authorList>
    </citation>
    <scope>NUCLEOTIDE SEQUENCE</scope>
    <source>
        <strain evidence="9">CBS 116005</strain>
    </source>
</reference>
<dbReference type="GO" id="GO:0006893">
    <property type="term" value="P:Golgi to plasma membrane transport"/>
    <property type="evidence" value="ECO:0007669"/>
    <property type="project" value="TreeGrafter"/>
</dbReference>
<dbReference type="GO" id="GO:0015031">
    <property type="term" value="P:protein transport"/>
    <property type="evidence" value="ECO:0007669"/>
    <property type="project" value="UniProtKB-KW"/>
</dbReference>
<dbReference type="Pfam" id="PF25345">
    <property type="entry name" value="PH_EXO84"/>
    <property type="match status" value="1"/>
</dbReference>
<evidence type="ECO:0000256" key="1">
    <source>
        <dbReference type="ARBA" id="ARBA00004398"/>
    </source>
</evidence>
<dbReference type="GO" id="GO:0006887">
    <property type="term" value="P:exocytosis"/>
    <property type="evidence" value="ECO:0007669"/>
    <property type="project" value="UniProtKB-KW"/>
</dbReference>
<proteinExistence type="inferred from homology"/>
<dbReference type="InterPro" id="IPR032403">
    <property type="entry name" value="Exo84_C"/>
</dbReference>
<feature type="compositionally biased region" description="Basic and acidic residues" evidence="7">
    <location>
        <begin position="116"/>
        <end position="140"/>
    </location>
</feature>
<dbReference type="PANTHER" id="PTHR21426:SF12">
    <property type="entry name" value="EXOCYST COMPLEX COMPONENT 8"/>
    <property type="match status" value="1"/>
</dbReference>
<dbReference type="GO" id="GO:0000145">
    <property type="term" value="C:exocyst"/>
    <property type="evidence" value="ECO:0007669"/>
    <property type="project" value="InterPro"/>
</dbReference>
<dbReference type="AlphaFoldDB" id="A0A6G1LL57"/>
<feature type="domain" description="Exocyst component Exo84 C-terminal" evidence="8">
    <location>
        <begin position="479"/>
        <end position="678"/>
    </location>
</feature>
<dbReference type="Gene3D" id="1.20.58.1220">
    <property type="entry name" value="Exo84p, C-terminal helical domain"/>
    <property type="match status" value="1"/>
</dbReference>
<protein>
    <recommendedName>
        <fullName evidence="3">Exocyst complex component EXO84</fullName>
    </recommendedName>
</protein>
<dbReference type="OrthoDB" id="642193at2759"/>
<dbReference type="InterPro" id="IPR033961">
    <property type="entry name" value="Exo84"/>
</dbReference>
<organism evidence="9 10">
    <name type="scientific">Teratosphaeria nubilosa</name>
    <dbReference type="NCBI Taxonomy" id="161662"/>
    <lineage>
        <taxon>Eukaryota</taxon>
        <taxon>Fungi</taxon>
        <taxon>Dikarya</taxon>
        <taxon>Ascomycota</taxon>
        <taxon>Pezizomycotina</taxon>
        <taxon>Dothideomycetes</taxon>
        <taxon>Dothideomycetidae</taxon>
        <taxon>Mycosphaerellales</taxon>
        <taxon>Teratosphaeriaceae</taxon>
        <taxon>Teratosphaeria</taxon>
    </lineage>
</organism>
<evidence type="ECO:0000256" key="2">
    <source>
        <dbReference type="ARBA" id="ARBA00007210"/>
    </source>
</evidence>
<dbReference type="PANTHER" id="PTHR21426">
    <property type="entry name" value="EXOCYST COMPLEX COMPONENT 8"/>
    <property type="match status" value="1"/>
</dbReference>
<dbReference type="Pfam" id="PF16528">
    <property type="entry name" value="Exo84_C"/>
    <property type="match status" value="1"/>
</dbReference>
<dbReference type="SUPFAM" id="SSF74788">
    <property type="entry name" value="Cullin repeat-like"/>
    <property type="match status" value="1"/>
</dbReference>
<keyword evidence="10" id="KW-1185">Reference proteome</keyword>
<dbReference type="GO" id="GO:0030133">
    <property type="term" value="C:transport vesicle"/>
    <property type="evidence" value="ECO:0007669"/>
    <property type="project" value="UniProtKB-SubCell"/>
</dbReference>
<dbReference type="Gene3D" id="1.20.58.1210">
    <property type="entry name" value="Exo84p, N-terminal helical domain"/>
    <property type="match status" value="1"/>
</dbReference>
<evidence type="ECO:0000256" key="6">
    <source>
        <dbReference type="ARBA" id="ARBA00022927"/>
    </source>
</evidence>
<comment type="subcellular location">
    <subcellularLocation>
        <location evidence="1">Cytoplasmic vesicle</location>
        <location evidence="1">Secretory vesicle</location>
    </subcellularLocation>
</comment>
<keyword evidence="4" id="KW-0813">Transport</keyword>
<comment type="similarity">
    <text evidence="2">Belongs to the EXO84 family.</text>
</comment>
<evidence type="ECO:0000256" key="7">
    <source>
        <dbReference type="SAM" id="MobiDB-lite"/>
    </source>
</evidence>
<name>A0A6G1LL57_9PEZI</name>
<feature type="compositionally biased region" description="Polar residues" evidence="7">
    <location>
        <begin position="18"/>
        <end position="70"/>
    </location>
</feature>
<feature type="region of interest" description="Disordered" evidence="7">
    <location>
        <begin position="109"/>
        <end position="140"/>
    </location>
</feature>
<dbReference type="InterPro" id="IPR042561">
    <property type="entry name" value="Exo84_C_1"/>
</dbReference>
<keyword evidence="5" id="KW-0268">Exocytosis</keyword>
<dbReference type="EMBL" id="ML995813">
    <property type="protein sequence ID" value="KAF2772904.1"/>
    <property type="molecule type" value="Genomic_DNA"/>
</dbReference>
<accession>A0A6G1LL57</accession>
<dbReference type="InterPro" id="IPR016159">
    <property type="entry name" value="Cullin_repeat-like_dom_sf"/>
</dbReference>
<feature type="region of interest" description="Disordered" evidence="7">
    <location>
        <begin position="1"/>
        <end position="75"/>
    </location>
</feature>
<keyword evidence="6" id="KW-0653">Protein transport</keyword>
<evidence type="ECO:0000256" key="4">
    <source>
        <dbReference type="ARBA" id="ARBA00022448"/>
    </source>
</evidence>